<dbReference type="InterPro" id="IPR011006">
    <property type="entry name" value="CheY-like_superfamily"/>
</dbReference>
<accession>A0A5B8V2Q2</accession>
<dbReference type="CDD" id="cd17574">
    <property type="entry name" value="REC_OmpR"/>
    <property type="match status" value="1"/>
</dbReference>
<reference evidence="9 10" key="1">
    <citation type="journal article" date="2016" name="Int. J. Syst. Evol. Microbiol.">
        <title>Panacibacter ginsenosidivorans gen. nov., sp. nov., with ginsenoside converting activity isolated from soil of a ginseng field.</title>
        <authorList>
            <person name="Siddiqi M.Z."/>
            <person name="Muhammad Shafi S."/>
            <person name="Choi K.D."/>
            <person name="Im W.T."/>
        </authorList>
    </citation>
    <scope>NUCLEOTIDE SEQUENCE [LARGE SCALE GENOMIC DNA]</scope>
    <source>
        <strain evidence="9 10">Gsoil1550</strain>
    </source>
</reference>
<keyword evidence="4" id="KW-0804">Transcription</keyword>
<dbReference type="Pfam" id="PF00072">
    <property type="entry name" value="Response_reg"/>
    <property type="match status" value="1"/>
</dbReference>
<feature type="domain" description="HTH crp-type" evidence="8">
    <location>
        <begin position="274"/>
        <end position="345"/>
    </location>
</feature>
<feature type="modified residue" description="4-aspartylphosphate" evidence="5">
    <location>
        <position position="52"/>
    </location>
</feature>
<dbReference type="Proteomes" id="UP000321533">
    <property type="component" value="Chromosome"/>
</dbReference>
<dbReference type="PANTHER" id="PTHR43547">
    <property type="entry name" value="TWO-COMPONENT HISTIDINE KINASE"/>
    <property type="match status" value="1"/>
</dbReference>
<dbReference type="CDD" id="cd00038">
    <property type="entry name" value="CAP_ED"/>
    <property type="match status" value="1"/>
</dbReference>
<dbReference type="InterPro" id="IPR018490">
    <property type="entry name" value="cNMP-bd_dom_sf"/>
</dbReference>
<feature type="domain" description="Cyclic nucleotide-binding" evidence="6">
    <location>
        <begin position="161"/>
        <end position="260"/>
    </location>
</feature>
<keyword evidence="1 5" id="KW-0597">Phosphoprotein</keyword>
<dbReference type="Pfam" id="PF00027">
    <property type="entry name" value="cNMP_binding"/>
    <property type="match status" value="1"/>
</dbReference>
<dbReference type="GO" id="GO:0000155">
    <property type="term" value="F:phosphorelay sensor kinase activity"/>
    <property type="evidence" value="ECO:0007669"/>
    <property type="project" value="TreeGrafter"/>
</dbReference>
<sequence>MKKILIIEDNEDIRSNTAEILQLSNYKVIEAADGKTGIEKAIEHKPDLIICDIMMPGLDGYGVLHAIHKNEAIKNTPFIFLTAKTERSDFRKGMELGADDYITKPFSGTELLNAVDSRLKKLDQLKQHLAPGLQGLEQLMQASTGNTTLSSFTKDRDTNKYKKKQTIYAEGNHPNKLYYILKGKIKTYKSNEDGKELVTGLFGAGEFIGYIALLEGATYKDTAEAIDETELAVIPKEDFDELLNKNTAVSKKFMELLAGNISEKENQLLGLAYHSLRKKVADALLMLKKKYHHNKAEKFTIDMNRESLASMAGTATESFIRTLSDFRHEKIIDITDGIITITDPLKLEQMLN</sequence>
<evidence type="ECO:0000256" key="2">
    <source>
        <dbReference type="ARBA" id="ARBA00023015"/>
    </source>
</evidence>
<dbReference type="PANTHER" id="PTHR43547:SF2">
    <property type="entry name" value="HYBRID SIGNAL TRANSDUCTION HISTIDINE KINASE C"/>
    <property type="match status" value="1"/>
</dbReference>
<keyword evidence="10" id="KW-1185">Reference proteome</keyword>
<dbReference type="InterPro" id="IPR001789">
    <property type="entry name" value="Sig_transdc_resp-reg_receiver"/>
</dbReference>
<evidence type="ECO:0000256" key="4">
    <source>
        <dbReference type="ARBA" id="ARBA00023163"/>
    </source>
</evidence>
<evidence type="ECO:0000313" key="9">
    <source>
        <dbReference type="EMBL" id="QEC65787.1"/>
    </source>
</evidence>
<evidence type="ECO:0000256" key="5">
    <source>
        <dbReference type="PROSITE-ProRule" id="PRU00169"/>
    </source>
</evidence>
<dbReference type="PROSITE" id="PS50042">
    <property type="entry name" value="CNMP_BINDING_3"/>
    <property type="match status" value="1"/>
</dbReference>
<evidence type="ECO:0000259" key="6">
    <source>
        <dbReference type="PROSITE" id="PS50042"/>
    </source>
</evidence>
<dbReference type="InterPro" id="IPR014710">
    <property type="entry name" value="RmlC-like_jellyroll"/>
</dbReference>
<keyword evidence="3" id="KW-0238">DNA-binding</keyword>
<evidence type="ECO:0000313" key="10">
    <source>
        <dbReference type="Proteomes" id="UP000321533"/>
    </source>
</evidence>
<dbReference type="GO" id="GO:0003677">
    <property type="term" value="F:DNA binding"/>
    <property type="evidence" value="ECO:0007669"/>
    <property type="project" value="UniProtKB-KW"/>
</dbReference>
<dbReference type="SUPFAM" id="SSF52172">
    <property type="entry name" value="CheY-like"/>
    <property type="match status" value="1"/>
</dbReference>
<evidence type="ECO:0000256" key="3">
    <source>
        <dbReference type="ARBA" id="ARBA00023125"/>
    </source>
</evidence>
<dbReference type="SUPFAM" id="SSF46785">
    <property type="entry name" value="Winged helix' DNA-binding domain"/>
    <property type="match status" value="1"/>
</dbReference>
<dbReference type="OrthoDB" id="9127033at2"/>
<dbReference type="InterPro" id="IPR036388">
    <property type="entry name" value="WH-like_DNA-bd_sf"/>
</dbReference>
<protein>
    <submittedName>
        <fullName evidence="9">Response regulator</fullName>
    </submittedName>
</protein>
<dbReference type="PROSITE" id="PS50110">
    <property type="entry name" value="RESPONSE_REGULATORY"/>
    <property type="match status" value="1"/>
</dbReference>
<dbReference type="SMART" id="SM00100">
    <property type="entry name" value="cNMP"/>
    <property type="match status" value="1"/>
</dbReference>
<dbReference type="RefSeq" id="WP_147187587.1">
    <property type="nucleotide sequence ID" value="NZ_CP042435.1"/>
</dbReference>
<proteinExistence type="predicted"/>
<evidence type="ECO:0000259" key="7">
    <source>
        <dbReference type="PROSITE" id="PS50110"/>
    </source>
</evidence>
<dbReference type="SUPFAM" id="SSF51206">
    <property type="entry name" value="cAMP-binding domain-like"/>
    <property type="match status" value="1"/>
</dbReference>
<dbReference type="Pfam" id="PF13545">
    <property type="entry name" value="HTH_Crp_2"/>
    <property type="match status" value="1"/>
</dbReference>
<dbReference type="InterPro" id="IPR012318">
    <property type="entry name" value="HTH_CRP"/>
</dbReference>
<keyword evidence="2" id="KW-0805">Transcription regulation</keyword>
<gene>
    <name evidence="9" type="ORF">FRZ67_00140</name>
</gene>
<feature type="domain" description="Response regulatory" evidence="7">
    <location>
        <begin position="3"/>
        <end position="119"/>
    </location>
</feature>
<dbReference type="GO" id="GO:0006355">
    <property type="term" value="P:regulation of DNA-templated transcription"/>
    <property type="evidence" value="ECO:0007669"/>
    <property type="project" value="InterPro"/>
</dbReference>
<name>A0A5B8V2Q2_9BACT</name>
<dbReference type="InterPro" id="IPR000595">
    <property type="entry name" value="cNMP-bd_dom"/>
</dbReference>
<dbReference type="PROSITE" id="PS51063">
    <property type="entry name" value="HTH_CRP_2"/>
    <property type="match status" value="1"/>
</dbReference>
<organism evidence="9 10">
    <name type="scientific">Panacibacter ginsenosidivorans</name>
    <dbReference type="NCBI Taxonomy" id="1813871"/>
    <lineage>
        <taxon>Bacteria</taxon>
        <taxon>Pseudomonadati</taxon>
        <taxon>Bacteroidota</taxon>
        <taxon>Chitinophagia</taxon>
        <taxon>Chitinophagales</taxon>
        <taxon>Chitinophagaceae</taxon>
        <taxon>Panacibacter</taxon>
    </lineage>
</organism>
<dbReference type="InterPro" id="IPR036390">
    <property type="entry name" value="WH_DNA-bd_sf"/>
</dbReference>
<dbReference type="SMART" id="SM00419">
    <property type="entry name" value="HTH_CRP"/>
    <property type="match status" value="1"/>
</dbReference>
<dbReference type="AlphaFoldDB" id="A0A5B8V2Q2"/>
<evidence type="ECO:0000256" key="1">
    <source>
        <dbReference type="ARBA" id="ARBA00022553"/>
    </source>
</evidence>
<dbReference type="EMBL" id="CP042435">
    <property type="protein sequence ID" value="QEC65787.1"/>
    <property type="molecule type" value="Genomic_DNA"/>
</dbReference>
<dbReference type="KEGG" id="pgin:FRZ67_00140"/>
<dbReference type="Gene3D" id="2.60.120.10">
    <property type="entry name" value="Jelly Rolls"/>
    <property type="match status" value="1"/>
</dbReference>
<dbReference type="Gene3D" id="1.10.10.10">
    <property type="entry name" value="Winged helix-like DNA-binding domain superfamily/Winged helix DNA-binding domain"/>
    <property type="match status" value="1"/>
</dbReference>
<dbReference type="Gene3D" id="3.40.50.2300">
    <property type="match status" value="1"/>
</dbReference>
<dbReference type="SMART" id="SM00448">
    <property type="entry name" value="REC"/>
    <property type="match status" value="1"/>
</dbReference>
<evidence type="ECO:0000259" key="8">
    <source>
        <dbReference type="PROSITE" id="PS51063"/>
    </source>
</evidence>